<protein>
    <recommendedName>
        <fullName evidence="3">DDE superfamily endonuclease</fullName>
    </recommendedName>
</protein>
<proteinExistence type="predicted"/>
<sequence length="113" mass="12733">MARRLKREGIYVFHNFIAQIWREHDLKPHRQGTFKLSTDPDFAEKVIDVVGLYLAPPVGAVVLSVDEKTQIQALDRIQPVLPISFGSTEQRTHNYVRHGTTNLFAALDVAGPP</sequence>
<keyword evidence="2" id="KW-1185">Reference proteome</keyword>
<dbReference type="AlphaFoldDB" id="A0A1H6E3W1"/>
<evidence type="ECO:0000313" key="2">
    <source>
        <dbReference type="Proteomes" id="UP000236723"/>
    </source>
</evidence>
<dbReference type="Proteomes" id="UP000236723">
    <property type="component" value="Unassembled WGS sequence"/>
</dbReference>
<gene>
    <name evidence="1" type="ORF">SAMN04489712_13035</name>
</gene>
<organism evidence="1 2">
    <name type="scientific">Thermomonospora echinospora</name>
    <dbReference type="NCBI Taxonomy" id="1992"/>
    <lineage>
        <taxon>Bacteria</taxon>
        <taxon>Bacillati</taxon>
        <taxon>Actinomycetota</taxon>
        <taxon>Actinomycetes</taxon>
        <taxon>Streptosporangiales</taxon>
        <taxon>Thermomonosporaceae</taxon>
        <taxon>Thermomonospora</taxon>
    </lineage>
</organism>
<evidence type="ECO:0008006" key="3">
    <source>
        <dbReference type="Google" id="ProtNLM"/>
    </source>
</evidence>
<dbReference type="EMBL" id="FNVO01000030">
    <property type="protein sequence ID" value="SEG91734.1"/>
    <property type="molecule type" value="Genomic_DNA"/>
</dbReference>
<name>A0A1H6E3W1_9ACTN</name>
<evidence type="ECO:0000313" key="1">
    <source>
        <dbReference type="EMBL" id="SEG91734.1"/>
    </source>
</evidence>
<accession>A0A1H6E3W1</accession>
<reference evidence="2" key="1">
    <citation type="submission" date="2016-10" db="EMBL/GenBank/DDBJ databases">
        <authorList>
            <person name="Varghese N."/>
            <person name="Submissions S."/>
        </authorList>
    </citation>
    <scope>NUCLEOTIDE SEQUENCE [LARGE SCALE GENOMIC DNA]</scope>
    <source>
        <strain evidence="2">DSM 43163</strain>
    </source>
</reference>